<name>A0A1W2ECG2_9FIRM</name>
<dbReference type="EMBL" id="FWXI01000023">
    <property type="protein sequence ID" value="SMD07327.1"/>
    <property type="molecule type" value="Genomic_DNA"/>
</dbReference>
<dbReference type="OrthoDB" id="1677967at2"/>
<dbReference type="Proteomes" id="UP000192738">
    <property type="component" value="Unassembled WGS sequence"/>
</dbReference>
<evidence type="ECO:0000313" key="2">
    <source>
        <dbReference type="Proteomes" id="UP000192738"/>
    </source>
</evidence>
<dbReference type="RefSeq" id="WP_084577754.1">
    <property type="nucleotide sequence ID" value="NZ_CP155572.1"/>
</dbReference>
<gene>
    <name evidence="1" type="ORF">SAMN04488500_12315</name>
</gene>
<evidence type="ECO:0000313" key="1">
    <source>
        <dbReference type="EMBL" id="SMD07327.1"/>
    </source>
</evidence>
<sequence length="74" mass="8387">MPFLVAVAGWLLYQHNTDKEARLQRATVLTEQQVKDIDYLQNALNESKQNAEMLATAVAEAKAGQRQPEVRYIV</sequence>
<accession>A0A1W2ECG2</accession>
<dbReference type="AlphaFoldDB" id="A0A1W2ECG2"/>
<proteinExistence type="predicted"/>
<organism evidence="1 2">
    <name type="scientific">Sporomusa malonica</name>
    <dbReference type="NCBI Taxonomy" id="112901"/>
    <lineage>
        <taxon>Bacteria</taxon>
        <taxon>Bacillati</taxon>
        <taxon>Bacillota</taxon>
        <taxon>Negativicutes</taxon>
        <taxon>Selenomonadales</taxon>
        <taxon>Sporomusaceae</taxon>
        <taxon>Sporomusa</taxon>
    </lineage>
</organism>
<protein>
    <submittedName>
        <fullName evidence="1">Uncharacterized protein</fullName>
    </submittedName>
</protein>
<reference evidence="1 2" key="1">
    <citation type="submission" date="2017-04" db="EMBL/GenBank/DDBJ databases">
        <authorList>
            <person name="Afonso C.L."/>
            <person name="Miller P.J."/>
            <person name="Scott M.A."/>
            <person name="Spackman E."/>
            <person name="Goraichik I."/>
            <person name="Dimitrov K.M."/>
            <person name="Suarez D.L."/>
            <person name="Swayne D.E."/>
        </authorList>
    </citation>
    <scope>NUCLEOTIDE SEQUENCE [LARGE SCALE GENOMIC DNA]</scope>
    <source>
        <strain evidence="1 2">DSM 5090</strain>
    </source>
</reference>
<keyword evidence="2" id="KW-1185">Reference proteome</keyword>